<dbReference type="Proteomes" id="UP000183788">
    <property type="component" value="Unassembled WGS sequence"/>
</dbReference>
<evidence type="ECO:0000313" key="4">
    <source>
        <dbReference type="Proteomes" id="UP000183788"/>
    </source>
</evidence>
<feature type="compositionally biased region" description="Pro residues" evidence="1">
    <location>
        <begin position="23"/>
        <end position="36"/>
    </location>
</feature>
<evidence type="ECO:0000313" key="2">
    <source>
        <dbReference type="EMBL" id="SFW14039.1"/>
    </source>
</evidence>
<sequence length="55" mass="5854">MKHLFIPLLLGILLWGAACVPPRNGPPRPPKPPTPPHGAIQQALPDTAFMAPVIV</sequence>
<reference evidence="2 4" key="1">
    <citation type="submission" date="2016-11" db="EMBL/GenBank/DDBJ databases">
        <authorList>
            <person name="Jaros S."/>
            <person name="Januszkiewicz K."/>
            <person name="Wedrychowicz H."/>
        </authorList>
    </citation>
    <scope>NUCLEOTIDE SEQUENCE [LARGE SCALE GENOMIC DNA]</scope>
    <source>
        <strain evidence="2 4">DSM 784</strain>
    </source>
</reference>
<evidence type="ECO:0000313" key="3">
    <source>
        <dbReference type="EMBL" id="WQG89507.1"/>
    </source>
</evidence>
<dbReference type="PROSITE" id="PS51257">
    <property type="entry name" value="PROKAR_LIPOPROTEIN"/>
    <property type="match status" value="1"/>
</dbReference>
<dbReference type="EMBL" id="FPIZ01000001">
    <property type="protein sequence ID" value="SFW14039.1"/>
    <property type="molecule type" value="Genomic_DNA"/>
</dbReference>
<evidence type="ECO:0000256" key="1">
    <source>
        <dbReference type="SAM" id="MobiDB-lite"/>
    </source>
</evidence>
<dbReference type="RefSeq" id="WP_177318519.1">
    <property type="nucleotide sequence ID" value="NZ_CBHWAX010000003.1"/>
</dbReference>
<protein>
    <submittedName>
        <fullName evidence="2">Uncharacterized protein</fullName>
    </submittedName>
</protein>
<organism evidence="2 4">
    <name type="scientific">Chitinophaga sancti</name>
    <dbReference type="NCBI Taxonomy" id="1004"/>
    <lineage>
        <taxon>Bacteria</taxon>
        <taxon>Pseudomonadati</taxon>
        <taxon>Bacteroidota</taxon>
        <taxon>Chitinophagia</taxon>
        <taxon>Chitinophagales</taxon>
        <taxon>Chitinophagaceae</taxon>
        <taxon>Chitinophaga</taxon>
    </lineage>
</organism>
<name>A0A1K1LT41_9BACT</name>
<gene>
    <name evidence="2" type="ORF">SAMN05661012_00195</name>
    <name evidence="3" type="ORF">SR876_31745</name>
</gene>
<proteinExistence type="predicted"/>
<dbReference type="EMBL" id="CP140154">
    <property type="protein sequence ID" value="WQG89507.1"/>
    <property type="molecule type" value="Genomic_DNA"/>
</dbReference>
<dbReference type="AlphaFoldDB" id="A0A1K1LT41"/>
<dbReference type="Proteomes" id="UP001326715">
    <property type="component" value="Chromosome"/>
</dbReference>
<evidence type="ECO:0000313" key="5">
    <source>
        <dbReference type="Proteomes" id="UP001326715"/>
    </source>
</evidence>
<accession>A0A1K1LT41</accession>
<keyword evidence="5" id="KW-1185">Reference proteome</keyword>
<feature type="region of interest" description="Disordered" evidence="1">
    <location>
        <begin position="23"/>
        <end position="42"/>
    </location>
</feature>
<dbReference type="STRING" id="1004.SAMN05661012_00195"/>
<reference evidence="3 5" key="2">
    <citation type="submission" date="2023-11" db="EMBL/GenBank/DDBJ databases">
        <title>MicrobeMod: A computational toolkit for identifying prokaryotic methylation and restriction-modification with nanopore sequencing.</title>
        <authorList>
            <person name="Crits-Christoph A."/>
            <person name="Kang S.C."/>
            <person name="Lee H."/>
            <person name="Ostrov N."/>
        </authorList>
    </citation>
    <scope>NUCLEOTIDE SEQUENCE [LARGE SCALE GENOMIC DNA]</scope>
    <source>
        <strain evidence="3 5">ATCC 23090</strain>
    </source>
</reference>